<dbReference type="VEuPathDB" id="FungiDB:DEHA2G08514g"/>
<evidence type="ECO:0000313" key="3">
    <source>
        <dbReference type="EMBL" id="CAG90380.2"/>
    </source>
</evidence>
<organism evidence="3 4">
    <name type="scientific">Debaryomyces hansenii (strain ATCC 36239 / CBS 767 / BCRC 21394 / JCM 1990 / NBRC 0083 / IGC 2968)</name>
    <name type="common">Yeast</name>
    <name type="synonym">Torulaspora hansenii</name>
    <dbReference type="NCBI Taxonomy" id="284592"/>
    <lineage>
        <taxon>Eukaryota</taxon>
        <taxon>Fungi</taxon>
        <taxon>Dikarya</taxon>
        <taxon>Ascomycota</taxon>
        <taxon>Saccharomycotina</taxon>
        <taxon>Pichiomycetes</taxon>
        <taxon>Debaryomycetaceae</taxon>
        <taxon>Debaryomyces</taxon>
    </lineage>
</organism>
<evidence type="ECO:0000313" key="4">
    <source>
        <dbReference type="Proteomes" id="UP000000599"/>
    </source>
</evidence>
<evidence type="ECO:0000259" key="2">
    <source>
        <dbReference type="Pfam" id="PF23868"/>
    </source>
</evidence>
<dbReference type="KEGG" id="dha:DEHA2G08514g"/>
<dbReference type="PANTHER" id="PTHR38644:SF1">
    <property type="entry name" value="EXPRESSED PROTEIN"/>
    <property type="match status" value="1"/>
</dbReference>
<dbReference type="HOGENOM" id="CLU_517767_0_0_1"/>
<dbReference type="PANTHER" id="PTHR38644">
    <property type="entry name" value="EXPRESSED PROTEIN"/>
    <property type="match status" value="1"/>
</dbReference>
<dbReference type="RefSeq" id="XP_461917.2">
    <property type="nucleotide sequence ID" value="XM_461917.1"/>
</dbReference>
<dbReference type="GeneID" id="2904801"/>
<dbReference type="InParanoid" id="Q6BIQ4"/>
<dbReference type="OrthoDB" id="5319015at2759"/>
<keyword evidence="1" id="KW-0472">Membrane</keyword>
<keyword evidence="1" id="KW-0812">Transmembrane</keyword>
<keyword evidence="4" id="KW-1185">Reference proteome</keyword>
<proteinExistence type="predicted"/>
<dbReference type="InterPro" id="IPR056196">
    <property type="entry name" value="Mmc1_C"/>
</dbReference>
<dbReference type="Pfam" id="PF23868">
    <property type="entry name" value="Mmc1_C"/>
    <property type="match status" value="1"/>
</dbReference>
<feature type="domain" description="Mmc1 C-terminal" evidence="2">
    <location>
        <begin position="361"/>
        <end position="537"/>
    </location>
</feature>
<dbReference type="eggNOG" id="ENOG502RY8K">
    <property type="taxonomic scope" value="Eukaryota"/>
</dbReference>
<accession>Q6BIQ4</accession>
<sequence>MILKRSPLKILHSGIRNLKIPGQTVGFAGLMSSSRLNPTIAIAPANTGTFEKKPEQDSIMLEKDISRAENVTSYLNKYKALFRKDVITNSQIDTFEEINDSSQKQVIKIGIIYEDEVVAEESKIIDSILSDPLSSGNESWFSGIVERSRQHNNKFKYGLESELGPHDRGIQEEFKVPSPILNSMYRPSYMKSTDEEISNDIEIWEINDKAQLVDNPKMCHFYINVTRNFTTTIQEYSKSLQNHILLTVVDNTEYSPSSTESTPISIDMTAENNQHIIKINSQLSFHGINQFLKYDTEVSTQYLQSLIHSNIYELSKCIGKFSQTETLCSWLLSNISTNISKYNITPDAITEVYSSIKSDVIPRFSDSVHSELQNVLIPKTNTYFKRKLRWWKLYLKNDNVEYDLKDFFNENFMGSSIESYNYVRGKLVSQMQQHEYAQYQNNTEITNPLLKMKNDLVNERLMTEIQPVVYSSIGLAFVYYQLPLSILSFLAYQYFEFTSSSAIAIALLGWVVGFNQVSKQWEKFTYAWLQELYEDVRVCIGRDCIEEGLLKELNSRYNDERNILAIKNEILQGIKDSRHIDV</sequence>
<keyword evidence="1" id="KW-1133">Transmembrane helix</keyword>
<feature type="transmembrane region" description="Helical" evidence="1">
    <location>
        <begin position="497"/>
        <end position="514"/>
    </location>
</feature>
<dbReference type="AlphaFoldDB" id="Q6BIQ4"/>
<protein>
    <submittedName>
        <fullName evidence="3">DEHA2G08514p</fullName>
    </submittedName>
</protein>
<name>Q6BIQ4_DEBHA</name>
<dbReference type="Proteomes" id="UP000000599">
    <property type="component" value="Chromosome G"/>
</dbReference>
<gene>
    <name evidence="3" type="ordered locus">DEHA2G08514g</name>
</gene>
<reference evidence="3 4" key="1">
    <citation type="journal article" date="2004" name="Nature">
        <title>Genome evolution in yeasts.</title>
        <authorList>
            <consortium name="Genolevures"/>
            <person name="Dujon B."/>
            <person name="Sherman D."/>
            <person name="Fischer G."/>
            <person name="Durrens P."/>
            <person name="Casaregola S."/>
            <person name="Lafontaine I."/>
            <person name="de Montigny J."/>
            <person name="Marck C."/>
            <person name="Neuveglise C."/>
            <person name="Talla E."/>
            <person name="Goffard N."/>
            <person name="Frangeul L."/>
            <person name="Aigle M."/>
            <person name="Anthouard V."/>
            <person name="Babour A."/>
            <person name="Barbe V."/>
            <person name="Barnay S."/>
            <person name="Blanchin S."/>
            <person name="Beckerich J.M."/>
            <person name="Beyne E."/>
            <person name="Bleykasten C."/>
            <person name="Boisrame A."/>
            <person name="Boyer J."/>
            <person name="Cattolico L."/>
            <person name="Confanioleri F."/>
            <person name="de Daruvar A."/>
            <person name="Despons L."/>
            <person name="Fabre E."/>
            <person name="Fairhead C."/>
            <person name="Ferry-Dumazet H."/>
            <person name="Groppi A."/>
            <person name="Hantraye F."/>
            <person name="Hennequin C."/>
            <person name="Jauniaux N."/>
            <person name="Joyet P."/>
            <person name="Kachouri R."/>
            <person name="Kerrest A."/>
            <person name="Koszul R."/>
            <person name="Lemaire M."/>
            <person name="Lesur I."/>
            <person name="Ma L."/>
            <person name="Muller H."/>
            <person name="Nicaud J.M."/>
            <person name="Nikolski M."/>
            <person name="Oztas S."/>
            <person name="Ozier-Kalogeropoulos O."/>
            <person name="Pellenz S."/>
            <person name="Potier S."/>
            <person name="Richard G.F."/>
            <person name="Straub M.L."/>
            <person name="Suleau A."/>
            <person name="Swennene D."/>
            <person name="Tekaia F."/>
            <person name="Wesolowski-Louvel M."/>
            <person name="Westhof E."/>
            <person name="Wirth B."/>
            <person name="Zeniou-Meyer M."/>
            <person name="Zivanovic I."/>
            <person name="Bolotin-Fukuhara M."/>
            <person name="Thierry A."/>
            <person name="Bouchier C."/>
            <person name="Caudron B."/>
            <person name="Scarpelli C."/>
            <person name="Gaillardin C."/>
            <person name="Weissenbach J."/>
            <person name="Wincker P."/>
            <person name="Souciet J.L."/>
        </authorList>
    </citation>
    <scope>NUCLEOTIDE SEQUENCE [LARGE SCALE GENOMIC DNA]</scope>
    <source>
        <strain evidence="4">ATCC 36239 / CBS 767 / BCRC 21394 / JCM 1990 / NBRC 0083 / IGC 2968</strain>
    </source>
</reference>
<dbReference type="EMBL" id="CR382139">
    <property type="protein sequence ID" value="CAG90380.2"/>
    <property type="molecule type" value="Genomic_DNA"/>
</dbReference>
<dbReference type="OMA" id="AFVYYQL"/>
<evidence type="ECO:0000256" key="1">
    <source>
        <dbReference type="SAM" id="Phobius"/>
    </source>
</evidence>